<dbReference type="Proteomes" id="UP000265520">
    <property type="component" value="Unassembled WGS sequence"/>
</dbReference>
<protein>
    <submittedName>
        <fullName evidence="2">Uncharacterized protein</fullName>
    </submittedName>
</protein>
<name>A0A392PLT2_9FABA</name>
<evidence type="ECO:0000313" key="3">
    <source>
        <dbReference type="Proteomes" id="UP000265520"/>
    </source>
</evidence>
<organism evidence="2 3">
    <name type="scientific">Trifolium medium</name>
    <dbReference type="NCBI Taxonomy" id="97028"/>
    <lineage>
        <taxon>Eukaryota</taxon>
        <taxon>Viridiplantae</taxon>
        <taxon>Streptophyta</taxon>
        <taxon>Embryophyta</taxon>
        <taxon>Tracheophyta</taxon>
        <taxon>Spermatophyta</taxon>
        <taxon>Magnoliopsida</taxon>
        <taxon>eudicotyledons</taxon>
        <taxon>Gunneridae</taxon>
        <taxon>Pentapetalae</taxon>
        <taxon>rosids</taxon>
        <taxon>fabids</taxon>
        <taxon>Fabales</taxon>
        <taxon>Fabaceae</taxon>
        <taxon>Papilionoideae</taxon>
        <taxon>50 kb inversion clade</taxon>
        <taxon>NPAAA clade</taxon>
        <taxon>Hologalegina</taxon>
        <taxon>IRL clade</taxon>
        <taxon>Trifolieae</taxon>
        <taxon>Trifolium</taxon>
    </lineage>
</organism>
<evidence type="ECO:0000313" key="2">
    <source>
        <dbReference type="EMBL" id="MCI12459.1"/>
    </source>
</evidence>
<comment type="caution">
    <text evidence="2">The sequence shown here is derived from an EMBL/GenBank/DDBJ whole genome shotgun (WGS) entry which is preliminary data.</text>
</comment>
<dbReference type="EMBL" id="LXQA010084261">
    <property type="protein sequence ID" value="MCI12459.1"/>
    <property type="molecule type" value="Genomic_DNA"/>
</dbReference>
<dbReference type="EMBL" id="LXQA010131484">
    <property type="protein sequence ID" value="MCI22622.1"/>
    <property type="molecule type" value="Genomic_DNA"/>
</dbReference>
<evidence type="ECO:0000256" key="1">
    <source>
        <dbReference type="SAM" id="MobiDB-lite"/>
    </source>
</evidence>
<keyword evidence="3" id="KW-1185">Reference proteome</keyword>
<sequence length="24" mass="2647">MVMVVGDKDNGEQRLRDAGREGDV</sequence>
<accession>A0A392PLT2</accession>
<feature type="region of interest" description="Disordered" evidence="1">
    <location>
        <begin position="1"/>
        <end position="24"/>
    </location>
</feature>
<dbReference type="AlphaFoldDB" id="A0A392PLT2"/>
<reference evidence="2 3" key="1">
    <citation type="journal article" date="2018" name="Front. Plant Sci.">
        <title>Red Clover (Trifolium pratense) and Zigzag Clover (T. medium) - A Picture of Genomic Similarities and Differences.</title>
        <authorList>
            <person name="Dluhosova J."/>
            <person name="Istvanek J."/>
            <person name="Nedelnik J."/>
            <person name="Repkova J."/>
        </authorList>
    </citation>
    <scope>NUCLEOTIDE SEQUENCE [LARGE SCALE GENOMIC DNA]</scope>
    <source>
        <strain evidence="2">10/8</strain>
        <strain evidence="3">cv. 10/8</strain>
        <tissue evidence="2">Leaf</tissue>
    </source>
</reference>
<proteinExistence type="predicted"/>
<feature type="non-terminal residue" evidence="2">
    <location>
        <position position="24"/>
    </location>
</feature>